<reference evidence="7" key="2">
    <citation type="submission" date="2025-08" db="UniProtKB">
        <authorList>
            <consortium name="RefSeq"/>
        </authorList>
    </citation>
    <scope>IDENTIFICATION</scope>
</reference>
<gene>
    <name evidence="7" type="primary">LOC140701290</name>
</gene>
<dbReference type="Proteomes" id="UP001652642">
    <property type="component" value="Chromosome 2"/>
</dbReference>
<dbReference type="Pfam" id="PF00123">
    <property type="entry name" value="Hormone_2"/>
    <property type="match status" value="1"/>
</dbReference>
<comment type="subcellular location">
    <subcellularLocation>
        <location evidence="1">Secreted</location>
    </subcellularLocation>
</comment>
<organism evidence="6 7">
    <name type="scientific">Pogona vitticeps</name>
    <name type="common">central bearded dragon</name>
    <dbReference type="NCBI Taxonomy" id="103695"/>
    <lineage>
        <taxon>Eukaryota</taxon>
        <taxon>Metazoa</taxon>
        <taxon>Chordata</taxon>
        <taxon>Craniata</taxon>
        <taxon>Vertebrata</taxon>
        <taxon>Euteleostomi</taxon>
        <taxon>Lepidosauria</taxon>
        <taxon>Squamata</taxon>
        <taxon>Bifurcata</taxon>
        <taxon>Unidentata</taxon>
        <taxon>Episquamata</taxon>
        <taxon>Toxicofera</taxon>
        <taxon>Iguania</taxon>
        <taxon>Acrodonta</taxon>
        <taxon>Agamidae</taxon>
        <taxon>Amphibolurinae</taxon>
        <taxon>Pogona</taxon>
    </lineage>
</organism>
<evidence type="ECO:0000256" key="1">
    <source>
        <dbReference type="ARBA" id="ARBA00004613"/>
    </source>
</evidence>
<name>A0ABM5FCR7_9SAUR</name>
<keyword evidence="3" id="KW-0964">Secreted</keyword>
<accession>A0ABM5FCR7</accession>
<evidence type="ECO:0000313" key="7">
    <source>
        <dbReference type="RefSeq" id="XP_072843186.1"/>
    </source>
</evidence>
<keyword evidence="4" id="KW-0732">Signal</keyword>
<comment type="similarity">
    <text evidence="2">Belongs to the glucagon family.</text>
</comment>
<keyword evidence="6" id="KW-1185">Reference proteome</keyword>
<sequence>MNKITWLCVFGLVIAATLPTSWQMAIESRLVSEEGNGAEHFLAKAKRHNEGTYGSDYTELMDREKAREFVQWLINQGSPEISAQNFPLSLDLEASIKCSHWVLAS</sequence>
<evidence type="ECO:0000256" key="4">
    <source>
        <dbReference type="SAM" id="SignalP"/>
    </source>
</evidence>
<evidence type="ECO:0000259" key="5">
    <source>
        <dbReference type="SMART" id="SM00070"/>
    </source>
</evidence>
<evidence type="ECO:0000256" key="3">
    <source>
        <dbReference type="ARBA" id="ARBA00022525"/>
    </source>
</evidence>
<evidence type="ECO:0000256" key="2">
    <source>
        <dbReference type="ARBA" id="ARBA00008369"/>
    </source>
</evidence>
<feature type="chain" id="PRO_5047479073" evidence="4">
    <location>
        <begin position="24"/>
        <end position="105"/>
    </location>
</feature>
<dbReference type="InterPro" id="IPR000532">
    <property type="entry name" value="Glucagon_GIP_secretin_VIP"/>
</dbReference>
<dbReference type="GeneID" id="140701290"/>
<feature type="domain" description="Glucagon / GIP / secretin / VIP family" evidence="5">
    <location>
        <begin position="48"/>
        <end position="74"/>
    </location>
</feature>
<protein>
    <submittedName>
        <fullName evidence="7">Exendin-4-like</fullName>
    </submittedName>
</protein>
<evidence type="ECO:0000313" key="6">
    <source>
        <dbReference type="Proteomes" id="UP001652642"/>
    </source>
</evidence>
<proteinExistence type="inferred from homology"/>
<reference evidence="6" key="1">
    <citation type="submission" date="2025-05" db="UniProtKB">
        <authorList>
            <consortium name="RefSeq"/>
        </authorList>
    </citation>
    <scope>NUCLEOTIDE SEQUENCE [LARGE SCALE GENOMIC DNA]</scope>
</reference>
<dbReference type="RefSeq" id="XP_072843186.1">
    <property type="nucleotide sequence ID" value="XM_072987085.1"/>
</dbReference>
<dbReference type="SMART" id="SM00070">
    <property type="entry name" value="GLUCA"/>
    <property type="match status" value="1"/>
</dbReference>
<feature type="signal peptide" evidence="4">
    <location>
        <begin position="1"/>
        <end position="23"/>
    </location>
</feature>
<dbReference type="Gene3D" id="6.10.250.590">
    <property type="match status" value="1"/>
</dbReference>